<proteinExistence type="predicted"/>
<evidence type="ECO:0000259" key="2">
    <source>
        <dbReference type="Pfam" id="PF13817"/>
    </source>
</evidence>
<gene>
    <name evidence="3" type="ORF">P775_07470</name>
</gene>
<organism evidence="3 4">
    <name type="scientific">Puniceibacterium antarcticum</name>
    <dbReference type="NCBI Taxonomy" id="1206336"/>
    <lineage>
        <taxon>Bacteria</taxon>
        <taxon>Pseudomonadati</taxon>
        <taxon>Pseudomonadota</taxon>
        <taxon>Alphaproteobacteria</taxon>
        <taxon>Rhodobacterales</taxon>
        <taxon>Paracoccaceae</taxon>
        <taxon>Puniceibacterium</taxon>
    </lineage>
</organism>
<name>A0A2G8RH38_9RHOB</name>
<sequence length="143" mass="16297">MLRPGSDISALRIARRHQKPQAIEKILRALLEQADRRLRTPSYLDDGRLELDNNTCERSIRPIALGRKTYLFMGSIGGGKAAAIAYTLIETAKMNDVDPEAWLTWVLQRLPDHKINRIDELMPWNWQTEKGPCCTNPAWDSLG</sequence>
<dbReference type="InterPro" id="IPR052344">
    <property type="entry name" value="Transposase-related"/>
</dbReference>
<accession>A0A2G8RH38</accession>
<dbReference type="InterPro" id="IPR039552">
    <property type="entry name" value="IS66_C"/>
</dbReference>
<dbReference type="AlphaFoldDB" id="A0A2G8RH38"/>
<dbReference type="InterPro" id="IPR004291">
    <property type="entry name" value="Transposase_IS66_central"/>
</dbReference>
<protein>
    <submittedName>
        <fullName evidence="3">Uncharacterized protein</fullName>
    </submittedName>
</protein>
<comment type="caution">
    <text evidence="3">The sequence shown here is derived from an EMBL/GenBank/DDBJ whole genome shotgun (WGS) entry which is preliminary data.</text>
</comment>
<dbReference type="Proteomes" id="UP000231259">
    <property type="component" value="Unassembled WGS sequence"/>
</dbReference>
<dbReference type="PANTHER" id="PTHR33678">
    <property type="entry name" value="BLL1576 PROTEIN"/>
    <property type="match status" value="1"/>
</dbReference>
<dbReference type="Pfam" id="PF03050">
    <property type="entry name" value="DDE_Tnp_IS66"/>
    <property type="match status" value="1"/>
</dbReference>
<dbReference type="Pfam" id="PF13817">
    <property type="entry name" value="DDE_Tnp_IS66_C"/>
    <property type="match status" value="1"/>
</dbReference>
<evidence type="ECO:0000313" key="4">
    <source>
        <dbReference type="Proteomes" id="UP000231259"/>
    </source>
</evidence>
<feature type="domain" description="Transposase IS66 C-terminal" evidence="2">
    <location>
        <begin position="87"/>
        <end position="124"/>
    </location>
</feature>
<reference evidence="3 4" key="1">
    <citation type="submission" date="2013-09" db="EMBL/GenBank/DDBJ databases">
        <title>Genome sequencing of Phaeobacter antarcticus sp. nov. SM1211.</title>
        <authorList>
            <person name="Zhang X.-Y."/>
            <person name="Liu C."/>
            <person name="Chen X.-L."/>
            <person name="Xie B.-B."/>
            <person name="Qin Q.-L."/>
            <person name="Rong J.-C."/>
            <person name="Zhang Y.-Z."/>
        </authorList>
    </citation>
    <scope>NUCLEOTIDE SEQUENCE [LARGE SCALE GENOMIC DNA]</scope>
    <source>
        <strain evidence="3 4">SM1211</strain>
    </source>
</reference>
<keyword evidence="4" id="KW-1185">Reference proteome</keyword>
<dbReference type="EMBL" id="AWWI01000054">
    <property type="protein sequence ID" value="PIL20803.1"/>
    <property type="molecule type" value="Genomic_DNA"/>
</dbReference>
<evidence type="ECO:0000313" key="3">
    <source>
        <dbReference type="EMBL" id="PIL20803.1"/>
    </source>
</evidence>
<feature type="domain" description="Transposase IS66 central" evidence="1">
    <location>
        <begin position="15"/>
        <end position="80"/>
    </location>
</feature>
<evidence type="ECO:0000259" key="1">
    <source>
        <dbReference type="Pfam" id="PF03050"/>
    </source>
</evidence>
<dbReference type="PANTHER" id="PTHR33678:SF1">
    <property type="entry name" value="BLL1576 PROTEIN"/>
    <property type="match status" value="1"/>
</dbReference>